<organism evidence="3 4">
    <name type="scientific">Dehalococcoides mccartyi</name>
    <dbReference type="NCBI Taxonomy" id="61435"/>
    <lineage>
        <taxon>Bacteria</taxon>
        <taxon>Bacillati</taxon>
        <taxon>Chloroflexota</taxon>
        <taxon>Dehalococcoidia</taxon>
        <taxon>Dehalococcoidales</taxon>
        <taxon>Dehalococcoidaceae</taxon>
        <taxon>Dehalococcoides</taxon>
    </lineage>
</organism>
<protein>
    <recommendedName>
        <fullName evidence="2">Fe/B12 periplasmic-binding domain-containing protein</fullName>
    </recommendedName>
</protein>
<dbReference type="PATRIC" id="fig|61435.5.peg.71"/>
<dbReference type="Pfam" id="PF01497">
    <property type="entry name" value="Peripla_BP_2"/>
    <property type="match status" value="1"/>
</dbReference>
<dbReference type="PANTHER" id="PTHR30535:SF34">
    <property type="entry name" value="MOLYBDATE-BINDING PROTEIN MOLA"/>
    <property type="match status" value="1"/>
</dbReference>
<dbReference type="Gene3D" id="3.40.50.1980">
    <property type="entry name" value="Nitrogenase molybdenum iron protein domain"/>
    <property type="match status" value="2"/>
</dbReference>
<evidence type="ECO:0000313" key="3">
    <source>
        <dbReference type="EMBL" id="KSV19003.1"/>
    </source>
</evidence>
<dbReference type="EMBL" id="JGYD01000001">
    <property type="protein sequence ID" value="KSV19003.1"/>
    <property type="molecule type" value="Genomic_DNA"/>
</dbReference>
<dbReference type="InterPro" id="IPR050902">
    <property type="entry name" value="ABC_Transporter_SBP"/>
</dbReference>
<feature type="domain" description="Fe/B12 periplasmic-binding" evidence="2">
    <location>
        <begin position="61"/>
        <end position="338"/>
    </location>
</feature>
<proteinExistence type="inferred from homology"/>
<dbReference type="RefSeq" id="WP_058291958.1">
    <property type="nucleotide sequence ID" value="NZ_JAWQJC010000008.1"/>
</dbReference>
<comment type="similarity">
    <text evidence="1">Belongs to the bacterial solute-binding protein 8 family.</text>
</comment>
<evidence type="ECO:0000313" key="4">
    <source>
        <dbReference type="Proteomes" id="UP000053577"/>
    </source>
</evidence>
<dbReference type="SUPFAM" id="SSF53807">
    <property type="entry name" value="Helical backbone' metal receptor"/>
    <property type="match status" value="1"/>
</dbReference>
<dbReference type="PROSITE" id="PS50983">
    <property type="entry name" value="FE_B12_PBP"/>
    <property type="match status" value="1"/>
</dbReference>
<dbReference type="Proteomes" id="UP000053577">
    <property type="component" value="Unassembled WGS sequence"/>
</dbReference>
<comment type="caution">
    <text evidence="3">The sequence shown here is derived from an EMBL/GenBank/DDBJ whole genome shotgun (WGS) entry which is preliminary data.</text>
</comment>
<dbReference type="AlphaFoldDB" id="A0A0V8M5J3"/>
<name>A0A0V8M5J3_9CHLR</name>
<evidence type="ECO:0000256" key="1">
    <source>
        <dbReference type="ARBA" id="ARBA00008814"/>
    </source>
</evidence>
<accession>A0A0V8M5J3</accession>
<gene>
    <name evidence="3" type="ORF">DA01_00325</name>
</gene>
<dbReference type="InterPro" id="IPR002491">
    <property type="entry name" value="ABC_transptr_periplasmic_BD"/>
</dbReference>
<sequence>MKKFLGIALSVVVIAAVVFGILINTGDEETTPPDENVTNPTPVTIVDSSGREVELMAPVDKAIVTYSQLLLIMKAVGVEDDSIVGLDEFTLGQYENIFTGLQGKPTVGSNLFNLDMEKIIELEPQVIISTPSTLSRMPELESQLDSLGIKFIGLDFSWDNVSNVISTLGTVFGQDTRAEQFDSFWWGVFDDVTSKVSTLTDEEKLKVYWENTADGYVTVGQSSANNEMLEMAGAINIAGSFEVSSPTVDPEWIITQNPDVIFKYPMGATDQGGFGSTDTSNFQAMMAEIMTRPGFGEIQAVQEGRVYIVSQLIKTGAFQNIAVLYIAKIIYPDLFQDLNPEDKLREMVEDYLGLDFEQVKGVFVYPEPWS</sequence>
<reference evidence="3 4" key="1">
    <citation type="journal article" date="2015" name="Sci. Rep.">
        <title>A comparative genomics and reductive dehalogenase gene transcription study of two chloroethene-respiring bacteria, Dehalococcoides mccartyi strains MB and 11a.</title>
        <authorList>
            <person name="Low A."/>
            <person name="Shen Z."/>
            <person name="Cheng D."/>
            <person name="Rogers M.J."/>
            <person name="Lee P.K."/>
            <person name="He J."/>
        </authorList>
    </citation>
    <scope>NUCLEOTIDE SEQUENCE [LARGE SCALE GENOMIC DNA]</scope>
    <source>
        <strain evidence="3 4">MB</strain>
    </source>
</reference>
<dbReference type="PANTHER" id="PTHR30535">
    <property type="entry name" value="VITAMIN B12-BINDING PROTEIN"/>
    <property type="match status" value="1"/>
</dbReference>
<dbReference type="OrthoDB" id="9787830at2"/>
<evidence type="ECO:0000259" key="2">
    <source>
        <dbReference type="PROSITE" id="PS50983"/>
    </source>
</evidence>